<sequence length="77" mass="9137">LPSLFLLQEELDNIRKEQEDLLVLVTDQDSKMSDYRRKLRRYGEDVTDDDDDDELDTGDFNISDTYDDDDEDDEDLQ</sequence>
<feature type="non-terminal residue" evidence="3">
    <location>
        <position position="1"/>
    </location>
</feature>
<evidence type="ECO:0000313" key="3">
    <source>
        <dbReference type="EMBL" id="KAK7075822.1"/>
    </source>
</evidence>
<feature type="compositionally biased region" description="Acidic residues" evidence="1">
    <location>
        <begin position="65"/>
        <end position="77"/>
    </location>
</feature>
<organism evidence="3 4">
    <name type="scientific">Halocaridina rubra</name>
    <name type="common">Hawaiian red shrimp</name>
    <dbReference type="NCBI Taxonomy" id="373956"/>
    <lineage>
        <taxon>Eukaryota</taxon>
        <taxon>Metazoa</taxon>
        <taxon>Ecdysozoa</taxon>
        <taxon>Arthropoda</taxon>
        <taxon>Crustacea</taxon>
        <taxon>Multicrustacea</taxon>
        <taxon>Malacostraca</taxon>
        <taxon>Eumalacostraca</taxon>
        <taxon>Eucarida</taxon>
        <taxon>Decapoda</taxon>
        <taxon>Pleocyemata</taxon>
        <taxon>Caridea</taxon>
        <taxon>Atyoidea</taxon>
        <taxon>Atyidae</taxon>
        <taxon>Halocaridina</taxon>
    </lineage>
</organism>
<dbReference type="Proteomes" id="UP001381693">
    <property type="component" value="Unassembled WGS sequence"/>
</dbReference>
<dbReference type="GO" id="GO:0006886">
    <property type="term" value="P:intracellular protein transport"/>
    <property type="evidence" value="ECO:0007669"/>
    <property type="project" value="InterPro"/>
</dbReference>
<evidence type="ECO:0000313" key="4">
    <source>
        <dbReference type="Proteomes" id="UP001381693"/>
    </source>
</evidence>
<protein>
    <recommendedName>
        <fullName evidence="2">Uso1/p115-like vesicle tethering protein C-terminal domain-containing protein</fullName>
    </recommendedName>
</protein>
<dbReference type="EMBL" id="JAXCGZ010010084">
    <property type="protein sequence ID" value="KAK7075822.1"/>
    <property type="molecule type" value="Genomic_DNA"/>
</dbReference>
<feature type="compositionally biased region" description="Acidic residues" evidence="1">
    <location>
        <begin position="45"/>
        <end position="57"/>
    </location>
</feature>
<dbReference type="GO" id="GO:0016192">
    <property type="term" value="P:vesicle-mediated transport"/>
    <property type="evidence" value="ECO:0007669"/>
    <property type="project" value="InterPro"/>
</dbReference>
<keyword evidence="4" id="KW-1185">Reference proteome</keyword>
<dbReference type="Pfam" id="PF04871">
    <property type="entry name" value="Uso1_p115_C"/>
    <property type="match status" value="1"/>
</dbReference>
<evidence type="ECO:0000259" key="2">
    <source>
        <dbReference type="Pfam" id="PF04871"/>
    </source>
</evidence>
<accession>A0AAN8X1A5</accession>
<feature type="region of interest" description="Disordered" evidence="1">
    <location>
        <begin position="41"/>
        <end position="77"/>
    </location>
</feature>
<evidence type="ECO:0000256" key="1">
    <source>
        <dbReference type="SAM" id="MobiDB-lite"/>
    </source>
</evidence>
<comment type="caution">
    <text evidence="3">The sequence shown here is derived from an EMBL/GenBank/DDBJ whole genome shotgun (WGS) entry which is preliminary data.</text>
</comment>
<proteinExistence type="predicted"/>
<dbReference type="AlphaFoldDB" id="A0AAN8X1A5"/>
<feature type="domain" description="Uso1/p115-like vesicle tethering protein C-terminal" evidence="2">
    <location>
        <begin position="10"/>
        <end position="56"/>
    </location>
</feature>
<reference evidence="3 4" key="1">
    <citation type="submission" date="2023-11" db="EMBL/GenBank/DDBJ databases">
        <title>Halocaridina rubra genome assembly.</title>
        <authorList>
            <person name="Smith C."/>
        </authorList>
    </citation>
    <scope>NUCLEOTIDE SEQUENCE [LARGE SCALE GENOMIC DNA]</scope>
    <source>
        <strain evidence="3">EP-1</strain>
        <tissue evidence="3">Whole</tissue>
    </source>
</reference>
<gene>
    <name evidence="3" type="ORF">SK128_027031</name>
</gene>
<name>A0AAN8X1A5_HALRR</name>
<dbReference type="InterPro" id="IPR006955">
    <property type="entry name" value="Uso1_p115_C"/>
</dbReference>